<keyword evidence="2" id="KW-0812">Transmembrane</keyword>
<accession>A0A5B7J8J0</accession>
<protein>
    <submittedName>
        <fullName evidence="3">Uncharacterized protein</fullName>
    </submittedName>
</protein>
<dbReference type="AlphaFoldDB" id="A0A5B7J8J0"/>
<organism evidence="3 4">
    <name type="scientific">Portunus trituberculatus</name>
    <name type="common">Swimming crab</name>
    <name type="synonym">Neptunus trituberculatus</name>
    <dbReference type="NCBI Taxonomy" id="210409"/>
    <lineage>
        <taxon>Eukaryota</taxon>
        <taxon>Metazoa</taxon>
        <taxon>Ecdysozoa</taxon>
        <taxon>Arthropoda</taxon>
        <taxon>Crustacea</taxon>
        <taxon>Multicrustacea</taxon>
        <taxon>Malacostraca</taxon>
        <taxon>Eumalacostraca</taxon>
        <taxon>Eucarida</taxon>
        <taxon>Decapoda</taxon>
        <taxon>Pleocyemata</taxon>
        <taxon>Brachyura</taxon>
        <taxon>Eubrachyura</taxon>
        <taxon>Portunoidea</taxon>
        <taxon>Portunidae</taxon>
        <taxon>Portuninae</taxon>
        <taxon>Portunus</taxon>
    </lineage>
</organism>
<keyword evidence="4" id="KW-1185">Reference proteome</keyword>
<dbReference type="Proteomes" id="UP000324222">
    <property type="component" value="Unassembled WGS sequence"/>
</dbReference>
<feature type="transmembrane region" description="Helical" evidence="2">
    <location>
        <begin position="105"/>
        <end position="126"/>
    </location>
</feature>
<dbReference type="EMBL" id="VSRR010097553">
    <property type="protein sequence ID" value="MPC94181.1"/>
    <property type="molecule type" value="Genomic_DNA"/>
</dbReference>
<keyword evidence="2" id="KW-0472">Membrane</keyword>
<gene>
    <name evidence="3" type="ORF">E2C01_089337</name>
</gene>
<proteinExistence type="predicted"/>
<comment type="caution">
    <text evidence="3">The sequence shown here is derived from an EMBL/GenBank/DDBJ whole genome shotgun (WGS) entry which is preliminary data.</text>
</comment>
<evidence type="ECO:0000256" key="1">
    <source>
        <dbReference type="SAM" id="MobiDB-lite"/>
    </source>
</evidence>
<evidence type="ECO:0000256" key="2">
    <source>
        <dbReference type="SAM" id="Phobius"/>
    </source>
</evidence>
<name>A0A5B7J8J0_PORTR</name>
<sequence length="128" mass="14652">MSSDKGSLSQYGKQCTPYQGGPWTIARRPLCSPLGSRRPFRDPATKCSIAACTTACTCTSPARRRADAPRRRQRRSSHLRCGDRAPRINGTGRENMPHRSWTTRLLAFPVWWSFLLFILISIFFFFRI</sequence>
<feature type="region of interest" description="Disordered" evidence="1">
    <location>
        <begin position="61"/>
        <end position="95"/>
    </location>
</feature>
<keyword evidence="2" id="KW-1133">Transmembrane helix</keyword>
<reference evidence="3 4" key="1">
    <citation type="submission" date="2019-05" db="EMBL/GenBank/DDBJ databases">
        <title>Another draft genome of Portunus trituberculatus and its Hox gene families provides insights of decapod evolution.</title>
        <authorList>
            <person name="Jeong J.-H."/>
            <person name="Song I."/>
            <person name="Kim S."/>
            <person name="Choi T."/>
            <person name="Kim D."/>
            <person name="Ryu S."/>
            <person name="Kim W."/>
        </authorList>
    </citation>
    <scope>NUCLEOTIDE SEQUENCE [LARGE SCALE GENOMIC DNA]</scope>
    <source>
        <tissue evidence="3">Muscle</tissue>
    </source>
</reference>
<evidence type="ECO:0000313" key="3">
    <source>
        <dbReference type="EMBL" id="MPC94181.1"/>
    </source>
</evidence>
<evidence type="ECO:0000313" key="4">
    <source>
        <dbReference type="Proteomes" id="UP000324222"/>
    </source>
</evidence>